<evidence type="ECO:0000313" key="2">
    <source>
        <dbReference type="Proteomes" id="UP001172684"/>
    </source>
</evidence>
<gene>
    <name evidence="1" type="ORF">H2201_008278</name>
</gene>
<evidence type="ECO:0000313" key="1">
    <source>
        <dbReference type="EMBL" id="KAJ9657197.1"/>
    </source>
</evidence>
<keyword evidence="2" id="KW-1185">Reference proteome</keyword>
<name>A0ABQ9NKY1_9PEZI</name>
<accession>A0ABQ9NKY1</accession>
<comment type="caution">
    <text evidence="1">The sequence shown here is derived from an EMBL/GenBank/DDBJ whole genome shotgun (WGS) entry which is preliminary data.</text>
</comment>
<dbReference type="Proteomes" id="UP001172684">
    <property type="component" value="Unassembled WGS sequence"/>
</dbReference>
<proteinExistence type="predicted"/>
<protein>
    <submittedName>
        <fullName evidence="1">Uncharacterized protein</fullName>
    </submittedName>
</protein>
<sequence length="463" mass="51499">MATIVNLTPSSPTLTGGGDELTIEQVKLSTTSTASTSSSNTPLPTEDTHKSTYHIYHKCDSHYLITPRADAYKDLCSPSFRAKRAHAAAKKEQKRLQKLNGGVIDVDPDVEAQSYFVHTPYVSFHNPARTLRRGSSKDGPVVCLIHSSLWWKEWVVQVGGAVEEEGVVDPRGVVGERFLQARDKTDEKSLRGYRVRSWRLWGETGKAFHRETNLLRKKSKTETNVDMAELGVNDDSTVSRKDHITRIEDEPADISPPEDEKNTPIISTEKLPTADQVLHLTWTSPFSKATRRYHFHYAGIDFYWKGTSTLRQSGFWGSWLHFNHLKLMAQLPAHPTAASEEADSDVGGKREVMVARYTSSICERKAGMLEVFDSAVLQLVREHMPSIQLDGETVSAELDEDVSSHIPQKEVDAAEDVAAVRRTRIYDLIISTTMCMVIGEAQKRAMVRHIVGLCLGEAGGAGG</sequence>
<organism evidence="1 2">
    <name type="scientific">Coniosporium apollinis</name>
    <dbReference type="NCBI Taxonomy" id="61459"/>
    <lineage>
        <taxon>Eukaryota</taxon>
        <taxon>Fungi</taxon>
        <taxon>Dikarya</taxon>
        <taxon>Ascomycota</taxon>
        <taxon>Pezizomycotina</taxon>
        <taxon>Dothideomycetes</taxon>
        <taxon>Dothideomycetes incertae sedis</taxon>
        <taxon>Coniosporium</taxon>
    </lineage>
</organism>
<dbReference type="EMBL" id="JAPDRL010000106">
    <property type="protein sequence ID" value="KAJ9657197.1"/>
    <property type="molecule type" value="Genomic_DNA"/>
</dbReference>
<reference evidence="1" key="1">
    <citation type="submission" date="2022-10" db="EMBL/GenBank/DDBJ databases">
        <title>Culturing micro-colonial fungi from biological soil crusts in the Mojave desert and describing Neophaeococcomyces mojavensis, and introducing the new genera and species Taxawa tesnikishii.</title>
        <authorList>
            <person name="Kurbessoian T."/>
            <person name="Stajich J.E."/>
        </authorList>
    </citation>
    <scope>NUCLEOTIDE SEQUENCE</scope>
    <source>
        <strain evidence="1">TK_1</strain>
    </source>
</reference>